<evidence type="ECO:0000313" key="6">
    <source>
        <dbReference type="Proteomes" id="UP000671879"/>
    </source>
</evidence>
<sequence length="107" mass="11628">MASRGFTLLEVLVAVAILALSATGALRLVAMSQRSLAEVRLQRDFLDGARALQVRALAGDLPSSGSEGDLAWEVRPVTRELLEGLWTAQYGLLRLQYKGRSMTLCIP</sequence>
<dbReference type="GO" id="GO:0042597">
    <property type="term" value="C:periplasmic space"/>
    <property type="evidence" value="ECO:0007669"/>
    <property type="project" value="UniProtKB-SubCell"/>
</dbReference>
<keyword evidence="6" id="KW-1185">Reference proteome</keyword>
<name>A0A9Q7AF94_9BACT</name>
<gene>
    <name evidence="5" type="ORF">KAR29_04340</name>
</gene>
<dbReference type="RefSeq" id="WP_274374409.1">
    <property type="nucleotide sequence ID" value="NZ_CP072943.1"/>
</dbReference>
<dbReference type="EMBL" id="CP072943">
    <property type="protein sequence ID" value="QTX33134.1"/>
    <property type="molecule type" value="Genomic_DNA"/>
</dbReference>
<accession>A0A9Q7AF94</accession>
<organism evidence="5 6">
    <name type="scientific">Aminithiophilus ramosus</name>
    <dbReference type="NCBI Taxonomy" id="3029084"/>
    <lineage>
        <taxon>Bacteria</taxon>
        <taxon>Thermotogati</taxon>
        <taxon>Synergistota</taxon>
        <taxon>Synergistia</taxon>
        <taxon>Synergistales</taxon>
        <taxon>Aminithiophilaceae</taxon>
        <taxon>Aminithiophilus</taxon>
    </lineage>
</organism>
<proteinExistence type="predicted"/>
<keyword evidence="4" id="KW-0472">Membrane</keyword>
<dbReference type="PROSITE" id="PS00409">
    <property type="entry name" value="PROKAR_NTER_METHYL"/>
    <property type="match status" value="1"/>
</dbReference>
<dbReference type="InterPro" id="IPR045584">
    <property type="entry name" value="Pilin-like"/>
</dbReference>
<dbReference type="KEGG" id="aram:KAR29_04340"/>
<evidence type="ECO:0000313" key="5">
    <source>
        <dbReference type="EMBL" id="QTX33134.1"/>
    </source>
</evidence>
<evidence type="ECO:0000256" key="1">
    <source>
        <dbReference type="ARBA" id="ARBA00004203"/>
    </source>
</evidence>
<dbReference type="InterPro" id="IPR012902">
    <property type="entry name" value="N_methyl_site"/>
</dbReference>
<keyword evidence="3" id="KW-0574">Periplasm</keyword>
<keyword evidence="4" id="KW-0998">Cell outer membrane</keyword>
<dbReference type="Pfam" id="PF07963">
    <property type="entry name" value="N_methyl"/>
    <property type="match status" value="1"/>
</dbReference>
<evidence type="ECO:0000256" key="4">
    <source>
        <dbReference type="ARBA" id="ARBA00023237"/>
    </source>
</evidence>
<reference evidence="6" key="1">
    <citation type="submission" date="2021-04" db="EMBL/GenBank/DDBJ databases">
        <title>A novel Synergistetes isolate from a pyrite-forming mixed culture.</title>
        <authorList>
            <person name="Bunk B."/>
            <person name="Sproer C."/>
            <person name="Spring S."/>
            <person name="Pester M."/>
        </authorList>
    </citation>
    <scope>NUCLEOTIDE SEQUENCE [LARGE SCALE GENOMIC DNA]</scope>
    <source>
        <strain evidence="6">J.5.4.2-T.3.5.2</strain>
    </source>
</reference>
<dbReference type="AlphaFoldDB" id="A0A9Q7AF94"/>
<dbReference type="GO" id="GO:0009279">
    <property type="term" value="C:cell outer membrane"/>
    <property type="evidence" value="ECO:0007669"/>
    <property type="project" value="UniProtKB-SubCell"/>
</dbReference>
<dbReference type="NCBIfam" id="TIGR02532">
    <property type="entry name" value="IV_pilin_GFxxxE"/>
    <property type="match status" value="1"/>
</dbReference>
<evidence type="ECO:0000256" key="3">
    <source>
        <dbReference type="ARBA" id="ARBA00022764"/>
    </source>
</evidence>
<protein>
    <submittedName>
        <fullName evidence="5">Type II secretion system protein</fullName>
    </submittedName>
</protein>
<dbReference type="Proteomes" id="UP000671879">
    <property type="component" value="Chromosome"/>
</dbReference>
<comment type="subcellular location">
    <subcellularLocation>
        <location evidence="1">Cell outer membrane</location>
        <topology evidence="1">Single-pass membrane protein</topology>
    </subcellularLocation>
    <subcellularLocation>
        <location evidence="2">Periplasm</location>
    </subcellularLocation>
</comment>
<evidence type="ECO:0000256" key="2">
    <source>
        <dbReference type="ARBA" id="ARBA00004418"/>
    </source>
</evidence>
<dbReference type="SUPFAM" id="SSF54523">
    <property type="entry name" value="Pili subunits"/>
    <property type="match status" value="1"/>
</dbReference>